<dbReference type="SMART" id="SM00481">
    <property type="entry name" value="POLIIIAc"/>
    <property type="match status" value="1"/>
</dbReference>
<evidence type="ECO:0000259" key="1">
    <source>
        <dbReference type="SMART" id="SM00481"/>
    </source>
</evidence>
<gene>
    <name evidence="2" type="ORF">A3207_02845</name>
</gene>
<feature type="domain" description="Polymerase/histidinol phosphatase N-terminal" evidence="1">
    <location>
        <begin position="3"/>
        <end position="75"/>
    </location>
</feature>
<evidence type="ECO:0000313" key="2">
    <source>
        <dbReference type="EMBL" id="TQS82898.1"/>
    </source>
</evidence>
<name>A0A8J8PGZ7_9ARCH</name>
<dbReference type="InterPro" id="IPR016195">
    <property type="entry name" value="Pol/histidinol_Pase-like"/>
</dbReference>
<organism evidence="2 3">
    <name type="scientific">Candidatus Methanomassiliicoccus intestinalis</name>
    <dbReference type="NCBI Taxonomy" id="1406512"/>
    <lineage>
        <taxon>Archaea</taxon>
        <taxon>Methanobacteriati</taxon>
        <taxon>Thermoplasmatota</taxon>
        <taxon>Thermoplasmata</taxon>
        <taxon>Methanomassiliicoccales</taxon>
        <taxon>Methanomassiliicoccaceae</taxon>
        <taxon>Methanomassiliicoccus</taxon>
    </lineage>
</organism>
<protein>
    <submittedName>
        <fullName evidence="2">PHP domain-containing protein</fullName>
    </submittedName>
</protein>
<dbReference type="Proteomes" id="UP000752814">
    <property type="component" value="Unassembled WGS sequence"/>
</dbReference>
<dbReference type="GO" id="GO:0005829">
    <property type="term" value="C:cytosol"/>
    <property type="evidence" value="ECO:0007669"/>
    <property type="project" value="TreeGrafter"/>
</dbReference>
<sequence>MRIDLHMHTFLSDGELLPIELARRAAVMNHEAIAFTDHASLSNLEDIISKCTKDAILAEEYGLKVLPGVEITHVPPSKISEVSEKAKKMGAKIVVIHGETISEPVAPGTNHASVVCEYVDILAHPGFITEDDAKLAADNGIALEITSRPSHALTNGHVAAVAKKYGANMVVDTDTHSPKDLITEERAIQIAMGAGLSNSEAEKCVYDIPKSLVRKLI</sequence>
<dbReference type="InterPro" id="IPR004013">
    <property type="entry name" value="PHP_dom"/>
</dbReference>
<accession>A0A8J8PGZ7</accession>
<evidence type="ECO:0000313" key="3">
    <source>
        <dbReference type="Proteomes" id="UP000752814"/>
    </source>
</evidence>
<dbReference type="PANTHER" id="PTHR36928">
    <property type="entry name" value="PHOSPHATASE YCDX-RELATED"/>
    <property type="match status" value="1"/>
</dbReference>
<dbReference type="GO" id="GO:0008270">
    <property type="term" value="F:zinc ion binding"/>
    <property type="evidence" value="ECO:0007669"/>
    <property type="project" value="TreeGrafter"/>
</dbReference>
<dbReference type="InterPro" id="IPR050243">
    <property type="entry name" value="PHP_phosphatase"/>
</dbReference>
<proteinExistence type="predicted"/>
<dbReference type="SUPFAM" id="SSF89550">
    <property type="entry name" value="PHP domain-like"/>
    <property type="match status" value="1"/>
</dbReference>
<dbReference type="GO" id="GO:0042578">
    <property type="term" value="F:phosphoric ester hydrolase activity"/>
    <property type="evidence" value="ECO:0007669"/>
    <property type="project" value="TreeGrafter"/>
</dbReference>
<dbReference type="InterPro" id="IPR003141">
    <property type="entry name" value="Pol/His_phosphatase_N"/>
</dbReference>
<dbReference type="EMBL" id="LVVT01000014">
    <property type="protein sequence ID" value="TQS82898.1"/>
    <property type="molecule type" value="Genomic_DNA"/>
</dbReference>
<dbReference type="OMA" id="GHNITNG"/>
<dbReference type="PANTHER" id="PTHR36928:SF1">
    <property type="entry name" value="PHOSPHATASE YCDX-RELATED"/>
    <property type="match status" value="1"/>
</dbReference>
<reference evidence="2" key="1">
    <citation type="submission" date="2016-03" db="EMBL/GenBank/DDBJ databases">
        <authorList>
            <person name="Borrel G."/>
            <person name="Mccann A."/>
            <person name="O'Toole P.W."/>
        </authorList>
    </citation>
    <scope>NUCLEOTIDE SEQUENCE</scope>
    <source>
        <strain evidence="2">183</strain>
    </source>
</reference>
<dbReference type="RefSeq" id="WP_020449302.1">
    <property type="nucleotide sequence ID" value="NZ_CAYAXV010000005.1"/>
</dbReference>
<dbReference type="Gene3D" id="3.20.20.140">
    <property type="entry name" value="Metal-dependent hydrolases"/>
    <property type="match status" value="1"/>
</dbReference>
<dbReference type="Pfam" id="PF02811">
    <property type="entry name" value="PHP"/>
    <property type="match status" value="1"/>
</dbReference>
<dbReference type="AlphaFoldDB" id="A0A8J8PGZ7"/>
<dbReference type="GeneID" id="41323836"/>
<dbReference type="NCBIfam" id="NF004981">
    <property type="entry name" value="PRK06361.1"/>
    <property type="match status" value="1"/>
</dbReference>
<dbReference type="CDD" id="cd07432">
    <property type="entry name" value="PHP_HisPPase"/>
    <property type="match status" value="1"/>
</dbReference>
<comment type="caution">
    <text evidence="2">The sequence shown here is derived from an EMBL/GenBank/DDBJ whole genome shotgun (WGS) entry which is preliminary data.</text>
</comment>